<dbReference type="Pfam" id="PF04366">
    <property type="entry name" value="Ysc84"/>
    <property type="match status" value="1"/>
</dbReference>
<evidence type="ECO:0000313" key="3">
    <source>
        <dbReference type="EMBL" id="CAD8696318.1"/>
    </source>
</evidence>
<feature type="compositionally biased region" description="Low complexity" evidence="1">
    <location>
        <begin position="382"/>
        <end position="397"/>
    </location>
</feature>
<dbReference type="InterPro" id="IPR007461">
    <property type="entry name" value="Ysc84_actin-binding"/>
</dbReference>
<dbReference type="AlphaFoldDB" id="A0A7S0X162"/>
<evidence type="ECO:0000256" key="1">
    <source>
        <dbReference type="SAM" id="MobiDB-lite"/>
    </source>
</evidence>
<dbReference type="GO" id="GO:0035091">
    <property type="term" value="F:phosphatidylinositol binding"/>
    <property type="evidence" value="ECO:0007669"/>
    <property type="project" value="TreeGrafter"/>
</dbReference>
<dbReference type="PANTHER" id="PTHR15629:SF2">
    <property type="entry name" value="SH3 DOMAIN-CONTAINING YSC84-LIKE PROTEIN 1"/>
    <property type="match status" value="1"/>
</dbReference>
<feature type="domain" description="Ysc84 actin-binding" evidence="2">
    <location>
        <begin position="87"/>
        <end position="217"/>
    </location>
</feature>
<reference evidence="3" key="1">
    <citation type="submission" date="2021-01" db="EMBL/GenBank/DDBJ databases">
        <authorList>
            <person name="Corre E."/>
            <person name="Pelletier E."/>
            <person name="Niang G."/>
            <person name="Scheremetjew M."/>
            <person name="Finn R."/>
            <person name="Kale V."/>
            <person name="Holt S."/>
            <person name="Cochrane G."/>
            <person name="Meng A."/>
            <person name="Brown T."/>
            <person name="Cohen L."/>
        </authorList>
    </citation>
    <scope>NUCLEOTIDE SEQUENCE</scope>
    <source>
        <strain evidence="3">SAG 11-49</strain>
    </source>
</reference>
<accession>A0A7S0X162</accession>
<feature type="region of interest" description="Disordered" evidence="1">
    <location>
        <begin position="353"/>
        <end position="431"/>
    </location>
</feature>
<sequence>MKQPDIVQLAELAWDALEACCNDTVTPKQALPPQKLAETAGFVLITSHKSALFSNKEEGYGVLITRVTDGGKVRYSAPVPIHAQLHGTGLSIGSETLHWAVLLPDAAAVAAVAAGAHVTAHDSGPSAAAPVDAQRTEFRAQRQLELTVSGHEQRVSVYMCSKGDMLVDVSNTTGTIQVHKPLFTEAYGDALSVQEVVAGAQVAVVRDFNSLYTVLDAIKDPSRIEEAVKETSPFAAACFGPTDEFPNGRRPAHLNKWFGSTTSLATQGSVASTIIGLPTTPSMFVKMVGNHTARSSSGKSEQEQGRLEMAGSSPPDAPGGGSPSMSTRIAGLGHRGDYLMPDPATALGYHYADSNAAGDSPPSGGPAGVDIPGSQTLGRGGSSPPLVLLPASPSASGRLSLEGTSPPAGSVSNSGGFARLPGGLSPSPSLKRSAGLAAAAVGGQEYHDQIGSLGRPLGGGSPPPMLSAVLEEDETLARFFRDSLSVLQAAQADGSK</sequence>
<name>A0A7S0X162_9CHLO</name>
<protein>
    <recommendedName>
        <fullName evidence="2">Ysc84 actin-binding domain-containing protein</fullName>
    </recommendedName>
</protein>
<dbReference type="PANTHER" id="PTHR15629">
    <property type="entry name" value="SH3YL1 PROTEIN"/>
    <property type="match status" value="1"/>
</dbReference>
<evidence type="ECO:0000259" key="2">
    <source>
        <dbReference type="Pfam" id="PF04366"/>
    </source>
</evidence>
<gene>
    <name evidence="3" type="ORF">CLEI1391_LOCUS20505</name>
</gene>
<proteinExistence type="predicted"/>
<feature type="region of interest" description="Disordered" evidence="1">
    <location>
        <begin position="291"/>
        <end position="337"/>
    </location>
</feature>
<organism evidence="3">
    <name type="scientific">Chlamydomonas leiostraca</name>
    <dbReference type="NCBI Taxonomy" id="1034604"/>
    <lineage>
        <taxon>Eukaryota</taxon>
        <taxon>Viridiplantae</taxon>
        <taxon>Chlorophyta</taxon>
        <taxon>core chlorophytes</taxon>
        <taxon>Chlorophyceae</taxon>
        <taxon>CS clade</taxon>
        <taxon>Chlamydomonadales</taxon>
        <taxon>Chlamydomonadaceae</taxon>
        <taxon>Chlamydomonas</taxon>
    </lineage>
</organism>
<dbReference type="InterPro" id="IPR051702">
    <property type="entry name" value="SH3_domain_YSC84-like"/>
</dbReference>
<dbReference type="EMBL" id="HBFB01036445">
    <property type="protein sequence ID" value="CAD8696318.1"/>
    <property type="molecule type" value="Transcribed_RNA"/>
</dbReference>